<reference evidence="3" key="1">
    <citation type="submission" date="2017-09" db="EMBL/GenBank/DDBJ databases">
        <title>Depth-based differentiation of microbial function through sediment-hosted aquifers and enrichment of novel symbionts in the deep terrestrial subsurface.</title>
        <authorList>
            <person name="Probst A.J."/>
            <person name="Ladd B."/>
            <person name="Jarett J.K."/>
            <person name="Geller-Mcgrath D.E."/>
            <person name="Sieber C.M.K."/>
            <person name="Emerson J.B."/>
            <person name="Anantharaman K."/>
            <person name="Thomas B.C."/>
            <person name="Malmstrom R."/>
            <person name="Stieglmeier M."/>
            <person name="Klingl A."/>
            <person name="Woyke T."/>
            <person name="Ryan C.M."/>
            <person name="Banfield J.F."/>
        </authorList>
    </citation>
    <scope>NUCLEOTIDE SEQUENCE [LARGE SCALE GENOMIC DNA]</scope>
</reference>
<evidence type="ECO:0000256" key="1">
    <source>
        <dbReference type="SAM" id="MobiDB-lite"/>
    </source>
</evidence>
<dbReference type="AlphaFoldDB" id="A0A2H0UFD8"/>
<proteinExistence type="predicted"/>
<feature type="region of interest" description="Disordered" evidence="1">
    <location>
        <begin position="24"/>
        <end position="54"/>
    </location>
</feature>
<feature type="compositionally biased region" description="Polar residues" evidence="1">
    <location>
        <begin position="45"/>
        <end position="54"/>
    </location>
</feature>
<dbReference type="EMBL" id="PFBH01000014">
    <property type="protein sequence ID" value="PIR85128.1"/>
    <property type="molecule type" value="Genomic_DNA"/>
</dbReference>
<accession>A0A2H0UFD8</accession>
<sequence>MSEKRSFLSGGSLDLGEVSCRILAERKERMPEPNSGQLSVGEPTSLPTLSQNKPASSNAKVEYIYLEDVVDRYLRDKTH</sequence>
<organism evidence="2 3">
    <name type="scientific">Candidatus Kaiserbacteria bacterium CG10_big_fil_rev_8_21_14_0_10_45_20</name>
    <dbReference type="NCBI Taxonomy" id="1974607"/>
    <lineage>
        <taxon>Bacteria</taxon>
        <taxon>Candidatus Kaiseribacteriota</taxon>
    </lineage>
</organism>
<dbReference type="Proteomes" id="UP000229315">
    <property type="component" value="Unassembled WGS sequence"/>
</dbReference>
<name>A0A2H0UFD8_9BACT</name>
<evidence type="ECO:0000313" key="2">
    <source>
        <dbReference type="EMBL" id="PIR85128.1"/>
    </source>
</evidence>
<gene>
    <name evidence="2" type="ORF">COU15_01835</name>
</gene>
<comment type="caution">
    <text evidence="2">The sequence shown here is derived from an EMBL/GenBank/DDBJ whole genome shotgun (WGS) entry which is preliminary data.</text>
</comment>
<evidence type="ECO:0000313" key="3">
    <source>
        <dbReference type="Proteomes" id="UP000229315"/>
    </source>
</evidence>
<protein>
    <submittedName>
        <fullName evidence="2">Uncharacterized protein</fullName>
    </submittedName>
</protein>